<sequence length="281" mass="30688">MDLVEKVLDTATECYETTKDGIVTCMEKIQSTSRNVFESFLNFASYASSGLEDAKLFGNVNKEKKHADNSNGTMLTKTSQTTRYKQRKLDTCIPRDELLPILGTSSNDSGMYTAASVQISSLKHSKFNKFNINAETSYNKTTVKICTGQEAPKMDDSSVSNAIRSSSFIPVKAIPQNISSSSIPSAERSYKGVPHSPSPSTFSTGSTATGRRQPPSGLDACALVGYDPTTILTHYAKSPIERTTSVDKPHLRRLKRILANSGSTVAIAAYWKLKAVAKRRH</sequence>
<evidence type="ECO:0000256" key="1">
    <source>
        <dbReference type="SAM" id="MobiDB-lite"/>
    </source>
</evidence>
<comment type="caution">
    <text evidence="2">The sequence shown here is derived from an EMBL/GenBank/DDBJ whole genome shotgun (WGS) entry which is preliminary data.</text>
</comment>
<reference evidence="2" key="1">
    <citation type="journal article" date="2019" name="bioRxiv">
        <title>The Genome of the Zebra Mussel, Dreissena polymorpha: A Resource for Invasive Species Research.</title>
        <authorList>
            <person name="McCartney M.A."/>
            <person name="Auch B."/>
            <person name="Kono T."/>
            <person name="Mallez S."/>
            <person name="Zhang Y."/>
            <person name="Obille A."/>
            <person name="Becker A."/>
            <person name="Abrahante J.E."/>
            <person name="Garbe J."/>
            <person name="Badalamenti J.P."/>
            <person name="Herman A."/>
            <person name="Mangelson H."/>
            <person name="Liachko I."/>
            <person name="Sullivan S."/>
            <person name="Sone E.D."/>
            <person name="Koren S."/>
            <person name="Silverstein K.A.T."/>
            <person name="Beckman K.B."/>
            <person name="Gohl D.M."/>
        </authorList>
    </citation>
    <scope>NUCLEOTIDE SEQUENCE</scope>
    <source>
        <strain evidence="2">Duluth1</strain>
        <tissue evidence="2">Whole animal</tissue>
    </source>
</reference>
<accession>A0A9D4MDD8</accession>
<evidence type="ECO:0000313" key="2">
    <source>
        <dbReference type="EMBL" id="KAH3874653.1"/>
    </source>
</evidence>
<feature type="region of interest" description="Disordered" evidence="1">
    <location>
        <begin position="180"/>
        <end position="214"/>
    </location>
</feature>
<evidence type="ECO:0000313" key="3">
    <source>
        <dbReference type="Proteomes" id="UP000828390"/>
    </source>
</evidence>
<proteinExistence type="predicted"/>
<keyword evidence="3" id="KW-1185">Reference proteome</keyword>
<protein>
    <submittedName>
        <fullName evidence="2">Uncharacterized protein</fullName>
    </submittedName>
</protein>
<reference evidence="2" key="2">
    <citation type="submission" date="2020-11" db="EMBL/GenBank/DDBJ databases">
        <authorList>
            <person name="McCartney M.A."/>
            <person name="Auch B."/>
            <person name="Kono T."/>
            <person name="Mallez S."/>
            <person name="Becker A."/>
            <person name="Gohl D.M."/>
            <person name="Silverstein K.A.T."/>
            <person name="Koren S."/>
            <person name="Bechman K.B."/>
            <person name="Herman A."/>
            <person name="Abrahante J.E."/>
            <person name="Garbe J."/>
        </authorList>
    </citation>
    <scope>NUCLEOTIDE SEQUENCE</scope>
    <source>
        <strain evidence="2">Duluth1</strain>
        <tissue evidence="2">Whole animal</tissue>
    </source>
</reference>
<dbReference type="EMBL" id="JAIWYP010000002">
    <property type="protein sequence ID" value="KAH3874653.1"/>
    <property type="molecule type" value="Genomic_DNA"/>
</dbReference>
<feature type="compositionally biased region" description="Low complexity" evidence="1">
    <location>
        <begin position="198"/>
        <end position="210"/>
    </location>
</feature>
<dbReference type="Proteomes" id="UP000828390">
    <property type="component" value="Unassembled WGS sequence"/>
</dbReference>
<gene>
    <name evidence="2" type="ORF">DPMN_037904</name>
</gene>
<dbReference type="AlphaFoldDB" id="A0A9D4MDD8"/>
<organism evidence="2 3">
    <name type="scientific">Dreissena polymorpha</name>
    <name type="common">Zebra mussel</name>
    <name type="synonym">Mytilus polymorpha</name>
    <dbReference type="NCBI Taxonomy" id="45954"/>
    <lineage>
        <taxon>Eukaryota</taxon>
        <taxon>Metazoa</taxon>
        <taxon>Spiralia</taxon>
        <taxon>Lophotrochozoa</taxon>
        <taxon>Mollusca</taxon>
        <taxon>Bivalvia</taxon>
        <taxon>Autobranchia</taxon>
        <taxon>Heteroconchia</taxon>
        <taxon>Euheterodonta</taxon>
        <taxon>Imparidentia</taxon>
        <taxon>Neoheterodontei</taxon>
        <taxon>Myida</taxon>
        <taxon>Dreissenoidea</taxon>
        <taxon>Dreissenidae</taxon>
        <taxon>Dreissena</taxon>
    </lineage>
</organism>
<name>A0A9D4MDD8_DREPO</name>